<name>A0A543KPJ0_9MICO</name>
<sequence length="169" mass="17635">MLDRAVDDAAARSQIDSGRLYESFWYVDSPLTTPDPSRPWPGRPPRGAPPAPVPGVIVPDSAVHGTPGDAASPGSRLRALVRGRLSVLADAPGTAARALAVLRRTLPPQVPLAALDLSSLPGGDPVRAGLAWEPGDLWLVRPDAHTAARVRSEDELVVAATRVLGGSEP</sequence>
<dbReference type="AlphaFoldDB" id="A0A543KPJ0"/>
<evidence type="ECO:0000313" key="3">
    <source>
        <dbReference type="Proteomes" id="UP000315133"/>
    </source>
</evidence>
<feature type="region of interest" description="Disordered" evidence="1">
    <location>
        <begin position="32"/>
        <end position="75"/>
    </location>
</feature>
<dbReference type="Proteomes" id="UP000315133">
    <property type="component" value="Unassembled WGS sequence"/>
</dbReference>
<dbReference type="Gene3D" id="3.40.30.120">
    <property type="match status" value="1"/>
</dbReference>
<reference evidence="2 3" key="1">
    <citation type="submission" date="2019-06" db="EMBL/GenBank/DDBJ databases">
        <title>Sequencing the genomes of 1000 actinobacteria strains.</title>
        <authorList>
            <person name="Klenk H.-P."/>
        </authorList>
    </citation>
    <scope>NUCLEOTIDE SEQUENCE [LARGE SCALE GENOMIC DNA]</scope>
    <source>
        <strain evidence="2 3">DSM 12362</strain>
    </source>
</reference>
<proteinExistence type="predicted"/>
<gene>
    <name evidence="2" type="ORF">FB476_1871</name>
</gene>
<evidence type="ECO:0000313" key="2">
    <source>
        <dbReference type="EMBL" id="TQM96977.1"/>
    </source>
</evidence>
<organism evidence="2 3">
    <name type="scientific">Ornithinimicrobium humiphilum</name>
    <dbReference type="NCBI Taxonomy" id="125288"/>
    <lineage>
        <taxon>Bacteria</taxon>
        <taxon>Bacillati</taxon>
        <taxon>Actinomycetota</taxon>
        <taxon>Actinomycetes</taxon>
        <taxon>Micrococcales</taxon>
        <taxon>Ornithinimicrobiaceae</taxon>
        <taxon>Ornithinimicrobium</taxon>
    </lineage>
</organism>
<keyword evidence="3" id="KW-1185">Reference proteome</keyword>
<feature type="compositionally biased region" description="Pro residues" evidence="1">
    <location>
        <begin position="36"/>
        <end position="53"/>
    </location>
</feature>
<evidence type="ECO:0000256" key="1">
    <source>
        <dbReference type="SAM" id="MobiDB-lite"/>
    </source>
</evidence>
<protein>
    <submittedName>
        <fullName evidence="2">Uncharacterized protein</fullName>
    </submittedName>
</protein>
<comment type="caution">
    <text evidence="2">The sequence shown here is derived from an EMBL/GenBank/DDBJ whole genome shotgun (WGS) entry which is preliminary data.</text>
</comment>
<accession>A0A543KPJ0</accession>
<dbReference type="EMBL" id="VFPU01000001">
    <property type="protein sequence ID" value="TQM96977.1"/>
    <property type="molecule type" value="Genomic_DNA"/>
</dbReference>